<evidence type="ECO:0000313" key="9">
    <source>
        <dbReference type="EMBL" id="NHQ75250.1"/>
    </source>
</evidence>
<name>A0A967BEU9_9RHOB</name>
<keyword evidence="7" id="KW-0813">Transport</keyword>
<evidence type="ECO:0000256" key="1">
    <source>
        <dbReference type="ARBA" id="ARBA00004429"/>
    </source>
</evidence>
<evidence type="ECO:0000256" key="5">
    <source>
        <dbReference type="ARBA" id="ARBA00022989"/>
    </source>
</evidence>
<organism evidence="9 10">
    <name type="scientific">Roseovarius gahaiensis</name>
    <dbReference type="NCBI Taxonomy" id="2716691"/>
    <lineage>
        <taxon>Bacteria</taxon>
        <taxon>Pseudomonadati</taxon>
        <taxon>Pseudomonadota</taxon>
        <taxon>Alphaproteobacteria</taxon>
        <taxon>Rhodobacterales</taxon>
        <taxon>Roseobacteraceae</taxon>
        <taxon>Roseovarius</taxon>
    </lineage>
</organism>
<proteinExistence type="inferred from homology"/>
<evidence type="ECO:0000256" key="3">
    <source>
        <dbReference type="ARBA" id="ARBA00022519"/>
    </source>
</evidence>
<feature type="transmembrane region" description="Helical" evidence="7">
    <location>
        <begin position="58"/>
        <end position="76"/>
    </location>
</feature>
<dbReference type="NCBIfam" id="TIGR00786">
    <property type="entry name" value="dctM"/>
    <property type="match status" value="1"/>
</dbReference>
<feature type="transmembrane region" description="Helical" evidence="7">
    <location>
        <begin position="347"/>
        <end position="366"/>
    </location>
</feature>
<comment type="similarity">
    <text evidence="7">Belongs to the TRAP transporter large permease family.</text>
</comment>
<accession>A0A967BEU9</accession>
<dbReference type="Pfam" id="PF06808">
    <property type="entry name" value="DctM"/>
    <property type="match status" value="1"/>
</dbReference>
<feature type="transmembrane region" description="Helical" evidence="7">
    <location>
        <begin position="218"/>
        <end position="241"/>
    </location>
</feature>
<feature type="transmembrane region" description="Helical" evidence="7">
    <location>
        <begin position="97"/>
        <end position="130"/>
    </location>
</feature>
<keyword evidence="3 7" id="KW-0997">Cell inner membrane</keyword>
<gene>
    <name evidence="9" type="ORF">HAT86_12370</name>
</gene>
<dbReference type="GO" id="GO:0005886">
    <property type="term" value="C:plasma membrane"/>
    <property type="evidence" value="ECO:0007669"/>
    <property type="project" value="UniProtKB-SubCell"/>
</dbReference>
<keyword evidence="4 7" id="KW-0812">Transmembrane</keyword>
<feature type="transmembrane region" description="Helical" evidence="7">
    <location>
        <begin position="413"/>
        <end position="441"/>
    </location>
</feature>
<dbReference type="AlphaFoldDB" id="A0A967BEU9"/>
<keyword evidence="2" id="KW-1003">Cell membrane</keyword>
<keyword evidence="5 7" id="KW-1133">Transmembrane helix</keyword>
<evidence type="ECO:0000256" key="6">
    <source>
        <dbReference type="ARBA" id="ARBA00023136"/>
    </source>
</evidence>
<dbReference type="PANTHER" id="PTHR33362:SF7">
    <property type="entry name" value="SLL1103 PROTEIN"/>
    <property type="match status" value="1"/>
</dbReference>
<evidence type="ECO:0000259" key="8">
    <source>
        <dbReference type="Pfam" id="PF06808"/>
    </source>
</evidence>
<sequence length="447" mass="47549">MTEYILPLAMVFTLIGGIFTGYPVALVLAGVGILFTFIGDVPLIFLNTISSRIFTGTLTNWLMMAVPLFVFMGLMLEKSNIARNLLLSLERLFAQRPGGLALSVTIVGVVMAASTGIIGASVVMLGLMALPVMLKQKYSMRLAAGTICSAGTLGILIPPSIMLVLVGDILQISIGDLFMGAVIPGLILGGLYALYILVTTHLDPSLAPPSERGEKVSTLEALAVLIKHLIAPVLLILGVLGSIVAGIATPTEAAAIGAIGATILAAVMRQLTWKNLVDCVQETALTTAMILTVAIGATVFSAIFKRVGGDYMIEDAVMAIASGPYQTLFLIMALIFVLGFFLEWIEISYVVLPLFAPIIAGLDFGFENSAVTLTWFAVLVAVNLQTSFLTPPFGYALFYLRGIAPPELTIRDIYAGIVPFVLIQVLGLLLCILFPALVLWLPDVTIR</sequence>
<keyword evidence="10" id="KW-1185">Reference proteome</keyword>
<feature type="transmembrane region" description="Helical" evidence="7">
    <location>
        <begin position="142"/>
        <end position="165"/>
    </location>
</feature>
<protein>
    <recommendedName>
        <fullName evidence="7">TRAP transporter large permease protein</fullName>
    </recommendedName>
</protein>
<dbReference type="RefSeq" id="WP_167198105.1">
    <property type="nucleotide sequence ID" value="NZ_JAAORB010000028.1"/>
</dbReference>
<feature type="transmembrane region" description="Helical" evidence="7">
    <location>
        <begin position="373"/>
        <end position="393"/>
    </location>
</feature>
<feature type="transmembrane region" description="Helical" evidence="7">
    <location>
        <begin position="12"/>
        <end position="38"/>
    </location>
</feature>
<dbReference type="EMBL" id="JAAORB010000028">
    <property type="protein sequence ID" value="NHQ75250.1"/>
    <property type="molecule type" value="Genomic_DNA"/>
</dbReference>
<evidence type="ECO:0000256" key="2">
    <source>
        <dbReference type="ARBA" id="ARBA00022475"/>
    </source>
</evidence>
<dbReference type="InterPro" id="IPR010656">
    <property type="entry name" value="DctM"/>
</dbReference>
<evidence type="ECO:0000256" key="4">
    <source>
        <dbReference type="ARBA" id="ARBA00022692"/>
    </source>
</evidence>
<comment type="subunit">
    <text evidence="7">The complex comprises the extracytoplasmic solute receptor protein and the two transmembrane proteins.</text>
</comment>
<feature type="transmembrane region" description="Helical" evidence="7">
    <location>
        <begin position="253"/>
        <end position="272"/>
    </location>
</feature>
<dbReference type="GO" id="GO:0022857">
    <property type="term" value="F:transmembrane transporter activity"/>
    <property type="evidence" value="ECO:0007669"/>
    <property type="project" value="UniProtKB-UniRule"/>
</dbReference>
<comment type="subcellular location">
    <subcellularLocation>
        <location evidence="1 7">Cell inner membrane</location>
        <topology evidence="1 7">Multi-pass membrane protein</topology>
    </subcellularLocation>
</comment>
<dbReference type="InterPro" id="IPR004681">
    <property type="entry name" value="TRAP_DctM"/>
</dbReference>
<feature type="transmembrane region" description="Helical" evidence="7">
    <location>
        <begin position="316"/>
        <end position="341"/>
    </location>
</feature>
<reference evidence="9" key="1">
    <citation type="submission" date="2020-03" db="EMBL/GenBank/DDBJ databases">
        <title>Roseovarius gahaiensis sp. nov., isolated from Gahai Saline Lake, China.</title>
        <authorList>
            <person name="Sun X."/>
        </authorList>
    </citation>
    <scope>NUCLEOTIDE SEQUENCE</scope>
    <source>
        <strain evidence="9">GH877</strain>
    </source>
</reference>
<feature type="domain" description="TRAP C4-dicarboxylate transport system permease DctM subunit" evidence="8">
    <location>
        <begin position="13"/>
        <end position="437"/>
    </location>
</feature>
<comment type="function">
    <text evidence="7">Part of the tripartite ATP-independent periplasmic (TRAP) transport system.</text>
</comment>
<dbReference type="PANTHER" id="PTHR33362">
    <property type="entry name" value="SIALIC ACID TRAP TRANSPORTER PERMEASE PROTEIN SIAT-RELATED"/>
    <property type="match status" value="1"/>
</dbReference>
<feature type="transmembrane region" description="Helical" evidence="7">
    <location>
        <begin position="177"/>
        <end position="198"/>
    </location>
</feature>
<evidence type="ECO:0000256" key="7">
    <source>
        <dbReference type="RuleBase" id="RU369079"/>
    </source>
</evidence>
<comment type="caution">
    <text evidence="9">The sequence shown here is derived from an EMBL/GenBank/DDBJ whole genome shotgun (WGS) entry which is preliminary data.</text>
</comment>
<feature type="transmembrane region" description="Helical" evidence="7">
    <location>
        <begin position="284"/>
        <end position="304"/>
    </location>
</feature>
<keyword evidence="6 7" id="KW-0472">Membrane</keyword>
<dbReference type="Proteomes" id="UP000639775">
    <property type="component" value="Unassembled WGS sequence"/>
</dbReference>
<evidence type="ECO:0000313" key="10">
    <source>
        <dbReference type="Proteomes" id="UP000639775"/>
    </source>
</evidence>